<evidence type="ECO:0000313" key="3">
    <source>
        <dbReference type="EMBL" id="PDQ35207.1"/>
    </source>
</evidence>
<dbReference type="Pfam" id="PF00480">
    <property type="entry name" value="ROK"/>
    <property type="match status" value="1"/>
</dbReference>
<dbReference type="InterPro" id="IPR043129">
    <property type="entry name" value="ATPase_NBD"/>
</dbReference>
<dbReference type="InterPro" id="IPR036390">
    <property type="entry name" value="WH_DNA-bd_sf"/>
</dbReference>
<dbReference type="SUPFAM" id="SSF46785">
    <property type="entry name" value="Winged helix' DNA-binding domain"/>
    <property type="match status" value="1"/>
</dbReference>
<dbReference type="Gene3D" id="1.10.10.10">
    <property type="entry name" value="Winged helix-like DNA-binding domain superfamily/Winged helix DNA-binding domain"/>
    <property type="match status" value="1"/>
</dbReference>
<comment type="caution">
    <text evidence="3">The sequence shown here is derived from an EMBL/GenBank/DDBJ whole genome shotgun (WGS) entry which is preliminary data.</text>
</comment>
<evidence type="ECO:0000313" key="4">
    <source>
        <dbReference type="Proteomes" id="UP000219994"/>
    </source>
</evidence>
<dbReference type="Proteomes" id="UP000219994">
    <property type="component" value="Unassembled WGS sequence"/>
</dbReference>
<proteinExistence type="inferred from homology"/>
<dbReference type="InterPro" id="IPR036388">
    <property type="entry name" value="WH-like_DNA-bd_sf"/>
</dbReference>
<feature type="compositionally biased region" description="Basic and acidic residues" evidence="2">
    <location>
        <begin position="78"/>
        <end position="90"/>
    </location>
</feature>
<evidence type="ECO:0008006" key="5">
    <source>
        <dbReference type="Google" id="ProtNLM"/>
    </source>
</evidence>
<organism evidence="3 4">
    <name type="scientific">Candidatus Lumbricidiphila eiseniae</name>
    <dbReference type="NCBI Taxonomy" id="1969409"/>
    <lineage>
        <taxon>Bacteria</taxon>
        <taxon>Bacillati</taxon>
        <taxon>Actinomycetota</taxon>
        <taxon>Actinomycetes</taxon>
        <taxon>Micrococcales</taxon>
        <taxon>Microbacteriaceae</taxon>
        <taxon>Candidatus Lumbricidiphila</taxon>
    </lineage>
</organism>
<feature type="region of interest" description="Disordered" evidence="2">
    <location>
        <begin position="70"/>
        <end position="127"/>
    </location>
</feature>
<reference evidence="4" key="1">
    <citation type="submission" date="2017-03" db="EMBL/GenBank/DDBJ databases">
        <authorList>
            <person name="Lund M.B."/>
        </authorList>
    </citation>
    <scope>NUCLEOTIDE SEQUENCE [LARGE SCALE GENOMIC DNA]</scope>
</reference>
<dbReference type="InterPro" id="IPR000600">
    <property type="entry name" value="ROK"/>
</dbReference>
<name>A0A2A6FR99_9MICO</name>
<gene>
    <name evidence="3" type="ORF">B5766_07085</name>
</gene>
<dbReference type="AlphaFoldDB" id="A0A2A6FR99"/>
<dbReference type="PANTHER" id="PTHR18964">
    <property type="entry name" value="ROK (REPRESSOR, ORF, KINASE) FAMILY"/>
    <property type="match status" value="1"/>
</dbReference>
<dbReference type="SUPFAM" id="SSF53067">
    <property type="entry name" value="Actin-like ATPase domain"/>
    <property type="match status" value="1"/>
</dbReference>
<dbReference type="EMBL" id="NAEP01000038">
    <property type="protein sequence ID" value="PDQ35207.1"/>
    <property type="molecule type" value="Genomic_DNA"/>
</dbReference>
<evidence type="ECO:0000256" key="1">
    <source>
        <dbReference type="ARBA" id="ARBA00006479"/>
    </source>
</evidence>
<accession>A0A2A6FR99</accession>
<dbReference type="Pfam" id="PF13412">
    <property type="entry name" value="HTH_24"/>
    <property type="match status" value="1"/>
</dbReference>
<comment type="similarity">
    <text evidence="1">Belongs to the ROK (NagC/XylR) family.</text>
</comment>
<dbReference type="Gene3D" id="3.30.420.40">
    <property type="match status" value="2"/>
</dbReference>
<feature type="region of interest" description="Disordered" evidence="2">
    <location>
        <begin position="1"/>
        <end position="22"/>
    </location>
</feature>
<sequence>MTRDSSPQRPRTARGSNLDEVRRRNLSQVLRLVHSNSGTSRAELTRATGLNRSTIADLIAELKRRGLVTESAPPQEHTPTHTESVHDPLRPRSPGGTDLLPSVYSGSALRPRSPGGTPTAHIESVPAHSASVGRPSFLISPSRSAITIAIIPEIDAVTLGLVSLGGTVLRQVRRENPRVPTVHEVVEIVVDLLAELAVDLEHAHIVGVGAALPGLVRTHDGLVNLAPHLGWRDEAFAQHLSDAMGARTRSANDASCGAIAERAFGAGRGVDDLVYLNGGASGIGGGVIAGGRLLRGANGFAGELGHTLVLSAGSPCHCGATGCLETEVTRAALLQAVGLRSDDIAQLDTALVARYATDAAVRTVVDRQLDFLTLALRNIVNTFNPQLILLGGFLATLFDTAGDRMIEGLQRSALPGPCADVRIARACLGRDNTLLIGAAELVFAEVLADPTTFGSNQPS</sequence>
<dbReference type="PANTHER" id="PTHR18964:SF149">
    <property type="entry name" value="BIFUNCTIONAL UDP-N-ACETYLGLUCOSAMINE 2-EPIMERASE_N-ACETYLMANNOSAMINE KINASE"/>
    <property type="match status" value="1"/>
</dbReference>
<protein>
    <recommendedName>
        <fullName evidence="5">Transcriptional regulator</fullName>
    </recommendedName>
</protein>
<evidence type="ECO:0000256" key="2">
    <source>
        <dbReference type="SAM" id="MobiDB-lite"/>
    </source>
</evidence>